<organism evidence="2 3">
    <name type="scientific">Trichostrongylus colubriformis</name>
    <name type="common">Black scour worm</name>
    <dbReference type="NCBI Taxonomy" id="6319"/>
    <lineage>
        <taxon>Eukaryota</taxon>
        <taxon>Metazoa</taxon>
        <taxon>Ecdysozoa</taxon>
        <taxon>Nematoda</taxon>
        <taxon>Chromadorea</taxon>
        <taxon>Rhabditida</taxon>
        <taxon>Rhabditina</taxon>
        <taxon>Rhabditomorpha</taxon>
        <taxon>Strongyloidea</taxon>
        <taxon>Trichostrongylidae</taxon>
        <taxon>Trichostrongylus</taxon>
    </lineage>
</organism>
<feature type="coiled-coil region" evidence="1">
    <location>
        <begin position="15"/>
        <end position="49"/>
    </location>
</feature>
<keyword evidence="3" id="KW-1185">Reference proteome</keyword>
<proteinExistence type="predicted"/>
<accession>A0AAN8FX78</accession>
<dbReference type="AlphaFoldDB" id="A0AAN8FX78"/>
<evidence type="ECO:0000313" key="2">
    <source>
        <dbReference type="EMBL" id="KAK5986085.1"/>
    </source>
</evidence>
<protein>
    <submittedName>
        <fullName evidence="2">Uncharacterized protein</fullName>
    </submittedName>
</protein>
<gene>
    <name evidence="2" type="ORF">GCK32_012171</name>
</gene>
<reference evidence="2 3" key="1">
    <citation type="submission" date="2019-10" db="EMBL/GenBank/DDBJ databases">
        <title>Assembly and Annotation for the nematode Trichostrongylus colubriformis.</title>
        <authorList>
            <person name="Martin J."/>
        </authorList>
    </citation>
    <scope>NUCLEOTIDE SEQUENCE [LARGE SCALE GENOMIC DNA]</scope>
    <source>
        <strain evidence="2">G859</strain>
        <tissue evidence="2">Whole worm</tissue>
    </source>
</reference>
<dbReference type="Proteomes" id="UP001331761">
    <property type="component" value="Unassembled WGS sequence"/>
</dbReference>
<sequence>MKVIVAMDDTLVFQLRETKKNMEKMSLRLLEMDEKLANCERDRDRLLDANKRLVEGVGQHHVPGAVAALCEKLEAKNREIIYLKTRIRDLEASCIR</sequence>
<dbReference type="EMBL" id="WIXE01001032">
    <property type="protein sequence ID" value="KAK5986085.1"/>
    <property type="molecule type" value="Genomic_DNA"/>
</dbReference>
<comment type="caution">
    <text evidence="2">The sequence shown here is derived from an EMBL/GenBank/DDBJ whole genome shotgun (WGS) entry which is preliminary data.</text>
</comment>
<evidence type="ECO:0000256" key="1">
    <source>
        <dbReference type="SAM" id="Coils"/>
    </source>
</evidence>
<keyword evidence="1" id="KW-0175">Coiled coil</keyword>
<name>A0AAN8FX78_TRICO</name>
<evidence type="ECO:0000313" key="3">
    <source>
        <dbReference type="Proteomes" id="UP001331761"/>
    </source>
</evidence>